<dbReference type="PRINTS" id="PR00081">
    <property type="entry name" value="GDHRDH"/>
</dbReference>
<dbReference type="GO" id="GO:0005783">
    <property type="term" value="C:endoplasmic reticulum"/>
    <property type="evidence" value="ECO:0007669"/>
    <property type="project" value="TreeGrafter"/>
</dbReference>
<keyword evidence="5" id="KW-1185">Reference proteome</keyword>
<comment type="similarity">
    <text evidence="1">Belongs to the short-chain dehydrogenases/reductases (SDR) family.</text>
</comment>
<protein>
    <recommendedName>
        <fullName evidence="6">Very-long-chain 3-oxoacyl-CoA reductase</fullName>
    </recommendedName>
</protein>
<evidence type="ECO:0000256" key="3">
    <source>
        <dbReference type="SAM" id="Phobius"/>
    </source>
</evidence>
<gene>
    <name evidence="4" type="ORF">CBER1_05202</name>
</gene>
<feature type="transmembrane region" description="Helical" evidence="3">
    <location>
        <begin position="12"/>
        <end position="37"/>
    </location>
</feature>
<dbReference type="AlphaFoldDB" id="A0A2S6BRV4"/>
<evidence type="ECO:0000256" key="2">
    <source>
        <dbReference type="ARBA" id="ARBA00023002"/>
    </source>
</evidence>
<dbReference type="InterPro" id="IPR051019">
    <property type="entry name" value="VLCFA-Steroid_DH"/>
</dbReference>
<keyword evidence="3" id="KW-0812">Transmembrane</keyword>
<proteinExistence type="inferred from homology"/>
<evidence type="ECO:0000256" key="1">
    <source>
        <dbReference type="ARBA" id="ARBA00006484"/>
    </source>
</evidence>
<evidence type="ECO:0000313" key="4">
    <source>
        <dbReference type="EMBL" id="PPJ50202.1"/>
    </source>
</evidence>
<evidence type="ECO:0000313" key="5">
    <source>
        <dbReference type="Proteomes" id="UP000237631"/>
    </source>
</evidence>
<keyword evidence="3" id="KW-0472">Membrane</keyword>
<dbReference type="InterPro" id="IPR002347">
    <property type="entry name" value="SDR_fam"/>
</dbReference>
<dbReference type="OrthoDB" id="47007at2759"/>
<dbReference type="STRING" id="357750.A0A2S6BRV4"/>
<dbReference type="PANTHER" id="PTHR43899:SF13">
    <property type="entry name" value="RH59310P"/>
    <property type="match status" value="1"/>
</dbReference>
<dbReference type="InterPro" id="IPR036291">
    <property type="entry name" value="NAD(P)-bd_dom_sf"/>
</dbReference>
<comment type="caution">
    <text evidence="4">The sequence shown here is derived from an EMBL/GenBank/DDBJ whole genome shotgun (WGS) entry which is preliminary data.</text>
</comment>
<evidence type="ECO:0008006" key="6">
    <source>
        <dbReference type="Google" id="ProtNLM"/>
    </source>
</evidence>
<sequence length="329" mass="36420">MPFYQDYRLAAIPTAIGAIWGAYQAYQLASFIQLYFLRKSTLKRYLKPKSSGEPAWALITGATDGIGRGFAEELCQQGFNVIIHGRNPEKLENERKKLLSRWPERSVRTLCIDAANGDGNVKALEDAAAEYRLLNLRILVNNVGGTGSMVSSVPLHLRTAEESRFFVDMNLRFPTEITRTLLPQLRDNAPSLILNLSSMTANFGIPYLSIYSAAKGYNQSFSRCLTAEMKAEGVDVEVIGLVVSAVATDHYTRPQSMFVPNSRKFAKAALGIVGCGRTLVVPYWGHRVQSWLLELMPTKVGESLMIDAGKTEKLNEESAAAYVKAQKSE</sequence>
<dbReference type="SUPFAM" id="SSF51735">
    <property type="entry name" value="NAD(P)-binding Rossmann-fold domains"/>
    <property type="match status" value="1"/>
</dbReference>
<dbReference type="PIRSF" id="PIRSF000126">
    <property type="entry name" value="11-beta-HSD1"/>
    <property type="match status" value="1"/>
</dbReference>
<organism evidence="4 5">
    <name type="scientific">Cercospora berteroae</name>
    <dbReference type="NCBI Taxonomy" id="357750"/>
    <lineage>
        <taxon>Eukaryota</taxon>
        <taxon>Fungi</taxon>
        <taxon>Dikarya</taxon>
        <taxon>Ascomycota</taxon>
        <taxon>Pezizomycotina</taxon>
        <taxon>Dothideomycetes</taxon>
        <taxon>Dothideomycetidae</taxon>
        <taxon>Mycosphaerellales</taxon>
        <taxon>Mycosphaerellaceae</taxon>
        <taxon>Cercospora</taxon>
    </lineage>
</organism>
<keyword evidence="2" id="KW-0560">Oxidoreductase</keyword>
<name>A0A2S6BRV4_9PEZI</name>
<keyword evidence="3" id="KW-1133">Transmembrane helix</keyword>
<dbReference type="Pfam" id="PF00106">
    <property type="entry name" value="adh_short"/>
    <property type="match status" value="1"/>
</dbReference>
<dbReference type="GO" id="GO:0016491">
    <property type="term" value="F:oxidoreductase activity"/>
    <property type="evidence" value="ECO:0007669"/>
    <property type="project" value="UniProtKB-KW"/>
</dbReference>
<dbReference type="Proteomes" id="UP000237631">
    <property type="component" value="Unassembled WGS sequence"/>
</dbReference>
<reference evidence="5" key="1">
    <citation type="journal article" date="2017" name="bioRxiv">
        <title>Conservation of a gene cluster reveals novel cercosporin biosynthetic mechanisms and extends production to the genus Colletotrichum.</title>
        <authorList>
            <person name="de Jonge R."/>
            <person name="Ebert M.K."/>
            <person name="Huitt-Roehl C.R."/>
            <person name="Pal P."/>
            <person name="Suttle J.C."/>
            <person name="Spanner R.E."/>
            <person name="Neubauer J.D."/>
            <person name="Jurick W.M.II."/>
            <person name="Stott K.A."/>
            <person name="Secor G.A."/>
            <person name="Thomma B.P.H.J."/>
            <person name="Van de Peer Y."/>
            <person name="Townsend C.A."/>
            <person name="Bolton M.D."/>
        </authorList>
    </citation>
    <scope>NUCLEOTIDE SEQUENCE [LARGE SCALE GENOMIC DNA]</scope>
    <source>
        <strain evidence="5">CBS538.71</strain>
    </source>
</reference>
<dbReference type="PANTHER" id="PTHR43899">
    <property type="entry name" value="RH59310P"/>
    <property type="match status" value="1"/>
</dbReference>
<dbReference type="EMBL" id="PNEN01001791">
    <property type="protein sequence ID" value="PPJ50202.1"/>
    <property type="molecule type" value="Genomic_DNA"/>
</dbReference>
<accession>A0A2S6BRV4</accession>
<dbReference type="Gene3D" id="3.40.50.720">
    <property type="entry name" value="NAD(P)-binding Rossmann-like Domain"/>
    <property type="match status" value="1"/>
</dbReference>